<feature type="transmembrane region" description="Helical" evidence="1">
    <location>
        <begin position="32"/>
        <end position="52"/>
    </location>
</feature>
<name>A0A7X8TJI1_9MICC</name>
<evidence type="ECO:0000256" key="1">
    <source>
        <dbReference type="SAM" id="Phobius"/>
    </source>
</evidence>
<feature type="transmembrane region" description="Helical" evidence="1">
    <location>
        <begin position="323"/>
        <end position="344"/>
    </location>
</feature>
<evidence type="ECO:0000313" key="3">
    <source>
        <dbReference type="Proteomes" id="UP000523139"/>
    </source>
</evidence>
<keyword evidence="3" id="KW-1185">Reference proteome</keyword>
<dbReference type="PANTHER" id="PTHR36178">
    <property type="entry name" value="SLR0625 PROTEIN"/>
    <property type="match status" value="1"/>
</dbReference>
<dbReference type="AlphaFoldDB" id="A0A7X8TJI1"/>
<proteinExistence type="predicted"/>
<reference evidence="2 3" key="1">
    <citation type="submission" date="2020-04" db="EMBL/GenBank/DDBJ databases">
        <title>Nesterenkonia sp. nov., isolated from marine sediment.</title>
        <authorList>
            <person name="Zhang G."/>
        </authorList>
    </citation>
    <scope>NUCLEOTIDE SEQUENCE [LARGE SCALE GENOMIC DNA]</scope>
    <source>
        <strain evidence="2 3">MY13</strain>
    </source>
</reference>
<feature type="transmembrane region" description="Helical" evidence="1">
    <location>
        <begin position="232"/>
        <end position="249"/>
    </location>
</feature>
<dbReference type="EMBL" id="JABAHY010000005">
    <property type="protein sequence ID" value="NLS09721.1"/>
    <property type="molecule type" value="Genomic_DNA"/>
</dbReference>
<gene>
    <name evidence="2" type="ORF">HGQ17_06815</name>
</gene>
<feature type="transmembrane region" description="Helical" evidence="1">
    <location>
        <begin position="102"/>
        <end position="124"/>
    </location>
</feature>
<dbReference type="GO" id="GO:0015813">
    <property type="term" value="P:L-glutamate transmembrane transport"/>
    <property type="evidence" value="ECO:0007669"/>
    <property type="project" value="InterPro"/>
</dbReference>
<feature type="transmembrane region" description="Helical" evidence="1">
    <location>
        <begin position="415"/>
        <end position="437"/>
    </location>
</feature>
<dbReference type="InterPro" id="IPR004445">
    <property type="entry name" value="GltS"/>
</dbReference>
<feature type="transmembrane region" description="Helical" evidence="1">
    <location>
        <begin position="64"/>
        <end position="82"/>
    </location>
</feature>
<evidence type="ECO:0000313" key="2">
    <source>
        <dbReference type="EMBL" id="NLS09721.1"/>
    </source>
</evidence>
<sequence>MEFTPWTLLTDLGLIGLLLVIGTIIRAKLRPVQSLLIPASVIAGFLGLFLGPEFLGLLPFSEHLGTYASVLIAVIFACLAFAGDFDLRKIGRPLANFASYSVLIYSSQVAIGALVGLAILAPLLGTPDGFGLLLFAGWVGGFGSAAAIGGVFEDSGWEGAQSLAFTSATVGMLIAIIGGVIQAKVAANRGHVNEFQGMRHLPRDIRTGVLDGDEDPSPIGNHRFSSASIESLMFQVSIIVALTAGAYGVNEILGGLFPDVAFPLFSLAFILGLVLRWLMSVTSTSRHMDKESLRSISGSSTDVLVVCGIASIAPSVVADNWLALTILFVVGLGILLVLGLVMAPRVLGDAWFEKQLFTWGWGTGTVAMGIAMLRIVDPRLRSNTLEQYSVATIPNTAVEITAVTFTPVLVLAGSAWAVVGIYGAIAVVGLAIPLVLLRGQRQAAKSGAA</sequence>
<organism evidence="2 3">
    <name type="scientific">Nesterenkonia sedimenti</name>
    <dbReference type="NCBI Taxonomy" id="1463632"/>
    <lineage>
        <taxon>Bacteria</taxon>
        <taxon>Bacillati</taxon>
        <taxon>Actinomycetota</taxon>
        <taxon>Actinomycetes</taxon>
        <taxon>Micrococcales</taxon>
        <taxon>Micrococcaceae</taxon>
        <taxon>Nesterenkonia</taxon>
    </lineage>
</organism>
<dbReference type="Proteomes" id="UP000523139">
    <property type="component" value="Unassembled WGS sequence"/>
</dbReference>
<keyword evidence="1" id="KW-0472">Membrane</keyword>
<keyword evidence="1" id="KW-0812">Transmembrane</keyword>
<dbReference type="RefSeq" id="WP_168887220.1">
    <property type="nucleotide sequence ID" value="NZ_JABAHY010000005.1"/>
</dbReference>
<keyword evidence="1" id="KW-1133">Transmembrane helix</keyword>
<feature type="transmembrane region" description="Helical" evidence="1">
    <location>
        <begin position="130"/>
        <end position="152"/>
    </location>
</feature>
<protein>
    <submittedName>
        <fullName evidence="2">Sodium:glutamate symporter</fullName>
    </submittedName>
</protein>
<feature type="transmembrane region" description="Helical" evidence="1">
    <location>
        <begin position="356"/>
        <end position="376"/>
    </location>
</feature>
<dbReference type="GO" id="GO:0016020">
    <property type="term" value="C:membrane"/>
    <property type="evidence" value="ECO:0007669"/>
    <property type="project" value="InterPro"/>
</dbReference>
<feature type="transmembrane region" description="Helical" evidence="1">
    <location>
        <begin position="261"/>
        <end position="279"/>
    </location>
</feature>
<accession>A0A7X8TJI1</accession>
<dbReference type="PANTHER" id="PTHR36178:SF1">
    <property type="entry name" value="SODIUM_GLUTAMATE SYMPORTER"/>
    <property type="match status" value="1"/>
</dbReference>
<comment type="caution">
    <text evidence="2">The sequence shown here is derived from an EMBL/GenBank/DDBJ whole genome shotgun (WGS) entry which is preliminary data.</text>
</comment>
<feature type="transmembrane region" description="Helical" evidence="1">
    <location>
        <begin position="6"/>
        <end position="25"/>
    </location>
</feature>
<dbReference type="GO" id="GO:0015501">
    <property type="term" value="F:glutamate:sodium symporter activity"/>
    <property type="evidence" value="ECO:0007669"/>
    <property type="project" value="InterPro"/>
</dbReference>